<dbReference type="AlphaFoldDB" id="A0A6N9TUC7"/>
<dbReference type="InterPro" id="IPR019820">
    <property type="entry name" value="Sec-indep_translocase_CS"/>
</dbReference>
<organism evidence="6 7">
    <name type="scientific">Dissulfurirhabdus thermomarina</name>
    <dbReference type="NCBI Taxonomy" id="1765737"/>
    <lineage>
        <taxon>Bacteria</taxon>
        <taxon>Deltaproteobacteria</taxon>
        <taxon>Dissulfurirhabdaceae</taxon>
        <taxon>Dissulfurirhabdus</taxon>
    </lineage>
</organism>
<evidence type="ECO:0000256" key="5">
    <source>
        <dbReference type="HAMAP-Rule" id="MF_00902"/>
    </source>
</evidence>
<sequence length="256" mass="27388">MAAEAPAGGGAGAAAQAELSLVEHLAELRQRLVRSLLAVAVGTGAAYAVIDPLFTVFSRPLLDVLPAGSALIFTSYPEAFFTYLKLAFTVGVFLASPFVLYQAWAFVAPGLYAHERRLALPFVVFGTLFFVGGGAFGYFAAFPAAFRFLAGYASDGLELLPSLGEYFSLVVRLLLAFGAAFELPLVMVLLALAGVVDARMLHRGRKYAVLLIFVAAAVLTPTPDVVNQCVLAGPLWLLYELSVGLVWLVGRRRRRA</sequence>
<evidence type="ECO:0000256" key="3">
    <source>
        <dbReference type="ARBA" id="ARBA00022989"/>
    </source>
</evidence>
<feature type="transmembrane region" description="Helical" evidence="5">
    <location>
        <begin position="32"/>
        <end position="50"/>
    </location>
</feature>
<protein>
    <recommendedName>
        <fullName evidence="5">Sec-independent protein translocase protein TatC</fullName>
    </recommendedName>
</protein>
<reference evidence="6 7" key="1">
    <citation type="submission" date="2020-02" db="EMBL/GenBank/DDBJ databases">
        <title>Comparative genomics of sulfur disproportionating microorganisms.</title>
        <authorList>
            <person name="Ward L.M."/>
            <person name="Bertran E."/>
            <person name="Johnston D.T."/>
        </authorList>
    </citation>
    <scope>NUCLEOTIDE SEQUENCE [LARGE SCALE GENOMIC DNA]</scope>
    <source>
        <strain evidence="6 7">DSM 100025</strain>
    </source>
</reference>
<feature type="transmembrane region" description="Helical" evidence="5">
    <location>
        <begin position="119"/>
        <end position="146"/>
    </location>
</feature>
<comment type="function">
    <text evidence="5">Part of the twin-arginine translocation (Tat) system that transports large folded proteins containing a characteristic twin-arginine motif in their signal peptide across membranes.</text>
</comment>
<comment type="caution">
    <text evidence="6">The sequence shown here is derived from an EMBL/GenBank/DDBJ whole genome shotgun (WGS) entry which is preliminary data.</text>
</comment>
<dbReference type="PANTHER" id="PTHR30371">
    <property type="entry name" value="SEC-INDEPENDENT PROTEIN TRANSLOCASE PROTEIN TATC"/>
    <property type="match status" value="1"/>
</dbReference>
<keyword evidence="5" id="KW-1003">Cell membrane</keyword>
<dbReference type="Proteomes" id="UP000469346">
    <property type="component" value="Unassembled WGS sequence"/>
</dbReference>
<dbReference type="InterPro" id="IPR002033">
    <property type="entry name" value="TatC"/>
</dbReference>
<comment type="subunit">
    <text evidence="5">Forms a complex with TatA.</text>
</comment>
<dbReference type="GO" id="GO:0033281">
    <property type="term" value="C:TAT protein transport complex"/>
    <property type="evidence" value="ECO:0007669"/>
    <property type="project" value="UniProtKB-UniRule"/>
</dbReference>
<feature type="transmembrane region" description="Helical" evidence="5">
    <location>
        <begin position="207"/>
        <end position="225"/>
    </location>
</feature>
<proteinExistence type="inferred from homology"/>
<dbReference type="GO" id="GO:0065002">
    <property type="term" value="P:intracellular protein transmembrane transport"/>
    <property type="evidence" value="ECO:0007669"/>
    <property type="project" value="TreeGrafter"/>
</dbReference>
<keyword evidence="3 5" id="KW-1133">Transmembrane helix</keyword>
<evidence type="ECO:0000256" key="1">
    <source>
        <dbReference type="ARBA" id="ARBA00004141"/>
    </source>
</evidence>
<evidence type="ECO:0000313" key="7">
    <source>
        <dbReference type="Proteomes" id="UP000469346"/>
    </source>
</evidence>
<comment type="subcellular location">
    <subcellularLocation>
        <location evidence="5">Cell membrane</location>
        <topology evidence="5">Multi-pass membrane protein</topology>
    </subcellularLocation>
    <subcellularLocation>
        <location evidence="1">Membrane</location>
        <topology evidence="1">Multi-pass membrane protein</topology>
    </subcellularLocation>
</comment>
<keyword evidence="4 5" id="KW-0472">Membrane</keyword>
<name>A0A6N9TUC7_DISTH</name>
<keyword evidence="5" id="KW-0653">Protein transport</keyword>
<comment type="similarity">
    <text evidence="5">Belongs to the TatC family.</text>
</comment>
<gene>
    <name evidence="5 6" type="primary">tatC</name>
    <name evidence="6" type="ORF">G3N55_04490</name>
</gene>
<dbReference type="PANTHER" id="PTHR30371:SF0">
    <property type="entry name" value="SEC-INDEPENDENT PROTEIN TRANSLOCASE PROTEIN TATC, CHLOROPLASTIC-RELATED"/>
    <property type="match status" value="1"/>
</dbReference>
<keyword evidence="5" id="KW-0811">Translocation</keyword>
<dbReference type="GO" id="GO:0043953">
    <property type="term" value="P:protein transport by the Tat complex"/>
    <property type="evidence" value="ECO:0007669"/>
    <property type="project" value="UniProtKB-UniRule"/>
</dbReference>
<dbReference type="PROSITE" id="PS01218">
    <property type="entry name" value="TATC"/>
    <property type="match status" value="1"/>
</dbReference>
<accession>A0A6N9TUC7</accession>
<dbReference type="GO" id="GO:0009977">
    <property type="term" value="F:proton motive force dependent protein transmembrane transporter activity"/>
    <property type="evidence" value="ECO:0007669"/>
    <property type="project" value="TreeGrafter"/>
</dbReference>
<keyword evidence="7" id="KW-1185">Reference proteome</keyword>
<dbReference type="RefSeq" id="WP_163298251.1">
    <property type="nucleotide sequence ID" value="NZ_JAAGRR010000034.1"/>
</dbReference>
<feature type="transmembrane region" description="Helical" evidence="5">
    <location>
        <begin position="166"/>
        <end position="195"/>
    </location>
</feature>
<dbReference type="NCBIfam" id="TIGR00945">
    <property type="entry name" value="tatC"/>
    <property type="match status" value="1"/>
</dbReference>
<dbReference type="Pfam" id="PF00902">
    <property type="entry name" value="TatC"/>
    <property type="match status" value="1"/>
</dbReference>
<feature type="transmembrane region" description="Helical" evidence="5">
    <location>
        <begin position="231"/>
        <end position="250"/>
    </location>
</feature>
<keyword evidence="2 5" id="KW-0812">Transmembrane</keyword>
<feature type="transmembrane region" description="Helical" evidence="5">
    <location>
        <begin position="86"/>
        <end position="107"/>
    </location>
</feature>
<evidence type="ECO:0000256" key="2">
    <source>
        <dbReference type="ARBA" id="ARBA00022692"/>
    </source>
</evidence>
<dbReference type="HAMAP" id="MF_00902">
    <property type="entry name" value="TatC"/>
    <property type="match status" value="1"/>
</dbReference>
<dbReference type="EMBL" id="JAAGRR010000034">
    <property type="protein sequence ID" value="NDY42106.1"/>
    <property type="molecule type" value="Genomic_DNA"/>
</dbReference>
<dbReference type="PRINTS" id="PR01840">
    <property type="entry name" value="TATCFAMILY"/>
</dbReference>
<keyword evidence="5" id="KW-0813">Transport</keyword>
<evidence type="ECO:0000256" key="4">
    <source>
        <dbReference type="ARBA" id="ARBA00023136"/>
    </source>
</evidence>
<evidence type="ECO:0000313" key="6">
    <source>
        <dbReference type="EMBL" id="NDY42106.1"/>
    </source>
</evidence>